<dbReference type="InterPro" id="IPR029058">
    <property type="entry name" value="AB_hydrolase_fold"/>
</dbReference>
<dbReference type="GO" id="GO:0016787">
    <property type="term" value="F:hydrolase activity"/>
    <property type="evidence" value="ECO:0007669"/>
    <property type="project" value="UniProtKB-KW"/>
</dbReference>
<feature type="domain" description="Alpha/beta hydrolase fold-3" evidence="2">
    <location>
        <begin position="26"/>
        <end position="142"/>
    </location>
</feature>
<sequence>MSEKIQLTTGETIELFHANVLVKKYMIYFHGGGLVYGSKNDLPKELKQLFLDKGYTVITMDYLLTPNNTLTELFSALVQTFHAICDQIEHAPFSFCGRSAGSYLMLLLTRYLIENEPEEQPEQLINFYGYTDLSFITSERKLVDIPVTEKEIQAIDTTSPVWDDPLLQRYLLYIYAVQHQKLASYYGITEQTSADFTITETQRQPFPPIFSTASTADQEVPFHYSKALIRKNTRDMFVPVYYLKHDFLKETQDDQVLKVFGKLADWLV</sequence>
<reference evidence="3 4" key="1">
    <citation type="submission" date="2020-12" db="EMBL/GenBank/DDBJ databases">
        <title>Vagococcus allomyrinae sp. nov. and Enterococcus lavae sp. nov., isolated from the larvae of Allomyrina dichotoma.</title>
        <authorList>
            <person name="Lee S.D."/>
        </authorList>
    </citation>
    <scope>NUCLEOTIDE SEQUENCE [LARGE SCALE GENOMIC DNA]</scope>
    <source>
        <strain evidence="3 4">BWM-S5</strain>
    </source>
</reference>
<name>A0ABS4CLX6_9ENTE</name>
<organism evidence="3 4">
    <name type="scientific">Enterococcus larvae</name>
    <dbReference type="NCBI Taxonomy" id="2794352"/>
    <lineage>
        <taxon>Bacteria</taxon>
        <taxon>Bacillati</taxon>
        <taxon>Bacillota</taxon>
        <taxon>Bacilli</taxon>
        <taxon>Lactobacillales</taxon>
        <taxon>Enterococcaceae</taxon>
        <taxon>Enterococcus</taxon>
    </lineage>
</organism>
<dbReference type="Gene3D" id="3.40.50.1820">
    <property type="entry name" value="alpha/beta hydrolase"/>
    <property type="match status" value="1"/>
</dbReference>
<comment type="caution">
    <text evidence="3">The sequence shown here is derived from an EMBL/GenBank/DDBJ whole genome shotgun (WGS) entry which is preliminary data.</text>
</comment>
<evidence type="ECO:0000313" key="3">
    <source>
        <dbReference type="EMBL" id="MBP1047050.1"/>
    </source>
</evidence>
<evidence type="ECO:0000259" key="2">
    <source>
        <dbReference type="Pfam" id="PF07859"/>
    </source>
</evidence>
<dbReference type="EMBL" id="JAEDXU010000006">
    <property type="protein sequence ID" value="MBP1047050.1"/>
    <property type="molecule type" value="Genomic_DNA"/>
</dbReference>
<keyword evidence="1 3" id="KW-0378">Hydrolase</keyword>
<dbReference type="InterPro" id="IPR013094">
    <property type="entry name" value="AB_hydrolase_3"/>
</dbReference>
<accession>A0ABS4CLX6</accession>
<dbReference type="InterPro" id="IPR050300">
    <property type="entry name" value="GDXG_lipolytic_enzyme"/>
</dbReference>
<keyword evidence="4" id="KW-1185">Reference proteome</keyword>
<evidence type="ECO:0000313" key="4">
    <source>
        <dbReference type="Proteomes" id="UP000673375"/>
    </source>
</evidence>
<dbReference type="Proteomes" id="UP000673375">
    <property type="component" value="Unassembled WGS sequence"/>
</dbReference>
<evidence type="ECO:0000256" key="1">
    <source>
        <dbReference type="ARBA" id="ARBA00022801"/>
    </source>
</evidence>
<gene>
    <name evidence="3" type="ORF">I6N96_12285</name>
</gene>
<dbReference type="SUPFAM" id="SSF53474">
    <property type="entry name" value="alpha/beta-Hydrolases"/>
    <property type="match status" value="1"/>
</dbReference>
<proteinExistence type="predicted"/>
<protein>
    <submittedName>
        <fullName evidence="3">Alpha/beta hydrolase</fullName>
    </submittedName>
</protein>
<dbReference type="Pfam" id="PF07859">
    <property type="entry name" value="Abhydrolase_3"/>
    <property type="match status" value="1"/>
</dbReference>
<dbReference type="RefSeq" id="WP_209557840.1">
    <property type="nucleotide sequence ID" value="NZ_JAEDXU010000006.1"/>
</dbReference>
<dbReference type="PANTHER" id="PTHR48081">
    <property type="entry name" value="AB HYDROLASE SUPERFAMILY PROTEIN C4A8.06C"/>
    <property type="match status" value="1"/>
</dbReference>